<organism evidence="4">
    <name type="scientific">Chaetomium thermophilum (strain DSM 1495 / CBS 144.50 / IMI 039719)</name>
    <name type="common">Thermochaetoides thermophila</name>
    <dbReference type="NCBI Taxonomy" id="759272"/>
    <lineage>
        <taxon>Eukaryota</taxon>
        <taxon>Fungi</taxon>
        <taxon>Dikarya</taxon>
        <taxon>Ascomycota</taxon>
        <taxon>Pezizomycotina</taxon>
        <taxon>Sordariomycetes</taxon>
        <taxon>Sordariomycetidae</taxon>
        <taxon>Sordariales</taxon>
        <taxon>Chaetomiaceae</taxon>
        <taxon>Thermochaetoides</taxon>
    </lineage>
</organism>
<feature type="compositionally biased region" description="Basic and acidic residues" evidence="1">
    <location>
        <begin position="162"/>
        <end position="210"/>
    </location>
</feature>
<dbReference type="InterPro" id="IPR036361">
    <property type="entry name" value="SAP_dom_sf"/>
</dbReference>
<proteinExistence type="predicted"/>
<evidence type="ECO:0000313" key="3">
    <source>
        <dbReference type="EMBL" id="EGS21584.1"/>
    </source>
</evidence>
<dbReference type="SUPFAM" id="SSF68906">
    <property type="entry name" value="SAP domain"/>
    <property type="match status" value="1"/>
</dbReference>
<feature type="compositionally biased region" description="Basic and acidic residues" evidence="1">
    <location>
        <begin position="40"/>
        <end position="53"/>
    </location>
</feature>
<evidence type="ECO:0000256" key="1">
    <source>
        <dbReference type="SAM" id="MobiDB-lite"/>
    </source>
</evidence>
<dbReference type="PANTHER" id="PTHR47031:SF3">
    <property type="entry name" value="SAP DOMAIN-CONTAINING PROTEIN"/>
    <property type="match status" value="1"/>
</dbReference>
<feature type="compositionally biased region" description="Basic residues" evidence="1">
    <location>
        <begin position="511"/>
        <end position="522"/>
    </location>
</feature>
<accession>G0S6C9</accession>
<keyword evidence="4" id="KW-1185">Reference proteome</keyword>
<dbReference type="CDD" id="cd12432">
    <property type="entry name" value="RRM_ACINU"/>
    <property type="match status" value="1"/>
</dbReference>
<dbReference type="EMBL" id="GL988041">
    <property type="protein sequence ID" value="EGS21584.1"/>
    <property type="molecule type" value="Genomic_DNA"/>
</dbReference>
<feature type="domain" description="SAP" evidence="2">
    <location>
        <begin position="5"/>
        <end position="39"/>
    </location>
</feature>
<dbReference type="HOGENOM" id="CLU_016396_0_0_1"/>
<gene>
    <name evidence="3" type="ORF">CTHT_0034470</name>
</gene>
<dbReference type="Proteomes" id="UP000008066">
    <property type="component" value="Unassembled WGS sequence"/>
</dbReference>
<dbReference type="KEGG" id="cthr:CTHT_0034470"/>
<reference evidence="3 4" key="1">
    <citation type="journal article" date="2011" name="Cell">
        <title>Insight into structure and assembly of the nuclear pore complex by utilizing the genome of a eukaryotic thermophile.</title>
        <authorList>
            <person name="Amlacher S."/>
            <person name="Sarges P."/>
            <person name="Flemming D."/>
            <person name="van Noort V."/>
            <person name="Kunze R."/>
            <person name="Devos D.P."/>
            <person name="Arumugam M."/>
            <person name="Bork P."/>
            <person name="Hurt E."/>
        </authorList>
    </citation>
    <scope>NUCLEOTIDE SEQUENCE [LARGE SCALE GENOMIC DNA]</scope>
    <source>
        <strain evidence="4">DSM 1495 / CBS 144.50 / IMI 039719</strain>
    </source>
</reference>
<dbReference type="eggNOG" id="KOG2416">
    <property type="taxonomic scope" value="Eukaryota"/>
</dbReference>
<dbReference type="GeneID" id="18257485"/>
<evidence type="ECO:0000313" key="4">
    <source>
        <dbReference type="Proteomes" id="UP000008066"/>
    </source>
</evidence>
<feature type="compositionally biased region" description="Polar residues" evidence="1">
    <location>
        <begin position="110"/>
        <end position="128"/>
    </location>
</feature>
<dbReference type="AlphaFoldDB" id="G0S6C9"/>
<feature type="region of interest" description="Disordered" evidence="1">
    <location>
        <begin position="40"/>
        <end position="223"/>
    </location>
</feature>
<dbReference type="PANTHER" id="PTHR47031">
    <property type="entry name" value="SAP DNA-BINDING DOMAIN-CONTAINING PROTEIN"/>
    <property type="match status" value="1"/>
</dbReference>
<dbReference type="STRING" id="759272.G0S6C9"/>
<dbReference type="InterPro" id="IPR003034">
    <property type="entry name" value="SAP_dom"/>
</dbReference>
<evidence type="ECO:0000259" key="2">
    <source>
        <dbReference type="PROSITE" id="PS50800"/>
    </source>
</evidence>
<protein>
    <recommendedName>
        <fullName evidence="2">SAP domain-containing protein</fullName>
    </recommendedName>
</protein>
<dbReference type="Pfam" id="PF02037">
    <property type="entry name" value="SAP"/>
    <property type="match status" value="1"/>
</dbReference>
<feature type="compositionally biased region" description="Basic and acidic residues" evidence="1">
    <location>
        <begin position="523"/>
        <end position="571"/>
    </location>
</feature>
<dbReference type="PROSITE" id="PS50800">
    <property type="entry name" value="SAP"/>
    <property type="match status" value="1"/>
</dbReference>
<name>G0S6C9_CHATD</name>
<feature type="compositionally biased region" description="Basic and acidic residues" evidence="1">
    <location>
        <begin position="496"/>
        <end position="510"/>
    </location>
</feature>
<dbReference type="RefSeq" id="XP_006693880.1">
    <property type="nucleotide sequence ID" value="XM_006693817.1"/>
</dbReference>
<dbReference type="OMA" id="AMAMDSI"/>
<dbReference type="SMART" id="SM00513">
    <property type="entry name" value="SAP"/>
    <property type="match status" value="1"/>
</dbReference>
<feature type="region of interest" description="Disordered" evidence="1">
    <location>
        <begin position="365"/>
        <end position="444"/>
    </location>
</feature>
<dbReference type="Gene3D" id="1.10.720.30">
    <property type="entry name" value="SAP domain"/>
    <property type="match status" value="1"/>
</dbReference>
<sequence length="595" mass="67551">MASHWNRMTVVELRAELKQRGLSQAGNKATLIERLVEYEKEKDMEMEKDKEPENQQPAAAPEQPDDDTTSNNGNNHVAQGPDQSLDAHHNANTESPSADAAAAAAATADSQPLKTASEQLDRSNSADNNKPVDAELVPATEIISDAANRKRRSRSPPPPENESSRKRARAAEHNVKRSPERVEEPHNLDDGENYKYPQDRDRSQEQDRPPNSHNEPQVDYDRAVAPAQHPATSALYIKNFMRPLREPVLKDYLVELAALPGTSPDPSCIVSFYLDPIRTHSFVQFSTVAAASRVRSALHGTVWPNESNRKELWVDFIPEGKVDEWAAHEKEEGGRDPSCRWEVHYEPDHNGEVTARLVNAAMEHPRRNTRQPLGPPAVPTGPANNSSNPYVEGAPSGPRGRGRDRFRQGAPPSQLGASNAAGDRGGWRTTRADPPIQYRPVSEDVAQRRLANLRSHITKDRHRDLGRPDEINRYTFENSETFVDRGKEAFIGIRPPHRERERRRLGLDRRNRNRNRRAPSPRRSRDETYRGGENSRNDYERDYDRRDDFDRDRDSSRRDRRDVDDVPRSRFDGQPLPTYTGPTSRARRGGRRDRY</sequence>
<dbReference type="InterPro" id="IPR034257">
    <property type="entry name" value="Acinus_RRM"/>
</dbReference>
<feature type="compositionally biased region" description="Low complexity" evidence="1">
    <location>
        <begin position="98"/>
        <end position="109"/>
    </location>
</feature>
<feature type="compositionally biased region" description="Basic residues" evidence="1">
    <location>
        <begin position="585"/>
        <end position="595"/>
    </location>
</feature>
<feature type="region of interest" description="Disordered" evidence="1">
    <location>
        <begin position="493"/>
        <end position="595"/>
    </location>
</feature>
<dbReference type="OrthoDB" id="5348404at2759"/>